<dbReference type="KEGG" id="haa:A5892_08165"/>
<organism evidence="9 10">
    <name type="scientific">Halotalea alkalilenta</name>
    <dbReference type="NCBI Taxonomy" id="376489"/>
    <lineage>
        <taxon>Bacteria</taxon>
        <taxon>Pseudomonadati</taxon>
        <taxon>Pseudomonadota</taxon>
        <taxon>Gammaproteobacteria</taxon>
        <taxon>Oceanospirillales</taxon>
        <taxon>Halomonadaceae</taxon>
        <taxon>Halotalea</taxon>
    </lineage>
</organism>
<dbReference type="GO" id="GO:0005886">
    <property type="term" value="C:plasma membrane"/>
    <property type="evidence" value="ECO:0007669"/>
    <property type="project" value="UniProtKB-SubCell"/>
</dbReference>
<evidence type="ECO:0000256" key="6">
    <source>
        <dbReference type="ARBA" id="ARBA00023136"/>
    </source>
</evidence>
<dbReference type="Proteomes" id="UP000077875">
    <property type="component" value="Chromosome"/>
</dbReference>
<keyword evidence="2" id="KW-1003">Cell membrane</keyword>
<evidence type="ECO:0000256" key="5">
    <source>
        <dbReference type="ARBA" id="ARBA00022989"/>
    </source>
</evidence>
<sequence>MKRRWRRAAGWLTALVLGLILLTLVLFGAANLWVWAATRDRLVADATLCPRLEVGIVFGTSSRMRSGVPNPYYHARLDTAAELWRLGRIEHLLLSGDNRSLYYNEPVTMWRDLLARHVPRSAMTLDYAGLSTFDTLVRAREVFGVEQAALVTQPWHLPRALFIAQAEGIDAYGCAAMPEQAGVDRYVSLREWFARAMTVGDLYLWHREPRFLGPKEPLLLD</sequence>
<keyword evidence="10" id="KW-1185">Reference proteome</keyword>
<evidence type="ECO:0000313" key="9">
    <source>
        <dbReference type="EMBL" id="ANF59564.1"/>
    </source>
</evidence>
<dbReference type="PANTHER" id="PTHR30336">
    <property type="entry name" value="INNER MEMBRANE PROTEIN, PROBABLE PERMEASE"/>
    <property type="match status" value="1"/>
</dbReference>
<keyword evidence="5" id="KW-1133">Transmembrane helix</keyword>
<keyword evidence="4" id="KW-0812">Transmembrane</keyword>
<feature type="domain" description="DUF218" evidence="8">
    <location>
        <begin position="56"/>
        <end position="193"/>
    </location>
</feature>
<protein>
    <submittedName>
        <fullName evidence="9">SanA-like protein</fullName>
    </submittedName>
</protein>
<accession>A0A172YK17</accession>
<keyword evidence="3" id="KW-0997">Cell inner membrane</keyword>
<proteinExistence type="predicted"/>
<evidence type="ECO:0000256" key="1">
    <source>
        <dbReference type="ARBA" id="ARBA00004377"/>
    </source>
</evidence>
<evidence type="ECO:0000256" key="4">
    <source>
        <dbReference type="ARBA" id="ARBA00022692"/>
    </source>
</evidence>
<dbReference type="Pfam" id="PF02698">
    <property type="entry name" value="DUF218"/>
    <property type="match status" value="1"/>
</dbReference>
<dbReference type="InterPro" id="IPR003848">
    <property type="entry name" value="DUF218"/>
</dbReference>
<evidence type="ECO:0000313" key="10">
    <source>
        <dbReference type="Proteomes" id="UP000077875"/>
    </source>
</evidence>
<dbReference type="InterPro" id="IPR051599">
    <property type="entry name" value="Cell_Envelope_Assoc"/>
</dbReference>
<comment type="function">
    <text evidence="7">Participates in the barrier function of the cell envelope.</text>
</comment>
<gene>
    <name evidence="9" type="ORF">A5892_08165</name>
</gene>
<dbReference type="EMBL" id="CP015243">
    <property type="protein sequence ID" value="ANF59564.1"/>
    <property type="molecule type" value="Genomic_DNA"/>
</dbReference>
<evidence type="ECO:0000256" key="3">
    <source>
        <dbReference type="ARBA" id="ARBA00022519"/>
    </source>
</evidence>
<reference evidence="9 10" key="1">
    <citation type="submission" date="2016-04" db="EMBL/GenBank/DDBJ databases">
        <title>Complete Genome Sequence of Halotalea alkalilenta IHB B 13600.</title>
        <authorList>
            <person name="Swarnkar M.K."/>
            <person name="Sharma A."/>
            <person name="Kaushal K."/>
            <person name="Soni R."/>
            <person name="Rana S."/>
            <person name="Singh A.K."/>
            <person name="Gulati A."/>
        </authorList>
    </citation>
    <scope>NUCLEOTIDE SEQUENCE [LARGE SCALE GENOMIC DNA]</scope>
    <source>
        <strain evidence="9 10">IHB B 13600</strain>
    </source>
</reference>
<name>A0A172YK17_9GAMM</name>
<keyword evidence="6" id="KW-0472">Membrane</keyword>
<dbReference type="PANTHER" id="PTHR30336:SF0">
    <property type="entry name" value="PROTEIN SANA"/>
    <property type="match status" value="1"/>
</dbReference>
<dbReference type="CDD" id="cd06259">
    <property type="entry name" value="YdcF-like"/>
    <property type="match status" value="1"/>
</dbReference>
<dbReference type="AlphaFoldDB" id="A0A172YK17"/>
<evidence type="ECO:0000256" key="7">
    <source>
        <dbReference type="ARBA" id="ARBA00037355"/>
    </source>
</evidence>
<evidence type="ECO:0000259" key="8">
    <source>
        <dbReference type="Pfam" id="PF02698"/>
    </source>
</evidence>
<evidence type="ECO:0000256" key="2">
    <source>
        <dbReference type="ARBA" id="ARBA00022475"/>
    </source>
</evidence>
<dbReference type="STRING" id="376489.A5892_08165"/>
<comment type="subcellular location">
    <subcellularLocation>
        <location evidence="1">Cell inner membrane</location>
        <topology evidence="1">Single-pass membrane protein</topology>
    </subcellularLocation>
</comment>